<dbReference type="EMBL" id="JAAKZZ010000049">
    <property type="protein sequence ID" value="NGO68230.1"/>
    <property type="molecule type" value="Genomic_DNA"/>
</dbReference>
<comment type="caution">
    <text evidence="1">The sequence shown here is derived from an EMBL/GenBank/DDBJ whole genome shotgun (WGS) entry which is preliminary data.</text>
</comment>
<reference evidence="1 2" key="1">
    <citation type="submission" date="2020-02" db="EMBL/GenBank/DDBJ databases">
        <title>Whole-genome analyses of novel actinobacteria.</title>
        <authorList>
            <person name="Sahin N."/>
            <person name="Tatar D."/>
        </authorList>
    </citation>
    <scope>NUCLEOTIDE SEQUENCE [LARGE SCALE GENOMIC DNA]</scope>
    <source>
        <strain evidence="1 2">SB3404</strain>
    </source>
</reference>
<name>A0A6G4WUC1_9ACTN</name>
<evidence type="ECO:0000313" key="2">
    <source>
        <dbReference type="Proteomes" id="UP000477722"/>
    </source>
</evidence>
<evidence type="ECO:0000313" key="1">
    <source>
        <dbReference type="EMBL" id="NGO68230.1"/>
    </source>
</evidence>
<keyword evidence="2" id="KW-1185">Reference proteome</keyword>
<protein>
    <submittedName>
        <fullName evidence="1">Phage tail protein</fullName>
    </submittedName>
</protein>
<dbReference type="RefSeq" id="WP_165297883.1">
    <property type="nucleotide sequence ID" value="NZ_JAAKZZ010000049.1"/>
</dbReference>
<dbReference type="InterPro" id="IPR058154">
    <property type="entry name" value="Bxb1_TTP-like"/>
</dbReference>
<sequence length="226" mass="24964">MSTPTPTAIEDGLRNDYIRKQLVQAVFAADFSADVIDQPFDEETGALSAIPAAYVPVGYTSDDGLTFTSDLSMSDVTSSQSVEPTRSDVESDVLTAQYVPQETNQATVALFEGLPLSGEGALPEVGKPWSWKRSAVPKNPYRRLLFIGLDYNDSGEEIYVIKFFPRARLTERDDEQWARSTETQRPVTFTAYRDPAFKTPCANWVDGPGWRVFAPAEPPEPPSGDE</sequence>
<organism evidence="1 2">
    <name type="scientific">Streptomyces boncukensis</name>
    <dbReference type="NCBI Taxonomy" id="2711219"/>
    <lineage>
        <taxon>Bacteria</taxon>
        <taxon>Bacillati</taxon>
        <taxon>Actinomycetota</taxon>
        <taxon>Actinomycetes</taxon>
        <taxon>Kitasatosporales</taxon>
        <taxon>Streptomycetaceae</taxon>
        <taxon>Streptomyces</taxon>
    </lineage>
</organism>
<dbReference type="Pfam" id="PF25681">
    <property type="entry name" value="Phage_TTP_17"/>
    <property type="match status" value="1"/>
</dbReference>
<dbReference type="Proteomes" id="UP000477722">
    <property type="component" value="Unassembled WGS sequence"/>
</dbReference>
<proteinExistence type="predicted"/>
<gene>
    <name evidence="1" type="ORF">G5C65_07660</name>
</gene>
<accession>A0A6G4WUC1</accession>
<dbReference type="AlphaFoldDB" id="A0A6G4WUC1"/>